<dbReference type="SUPFAM" id="SSF51395">
    <property type="entry name" value="FMN-linked oxidoreductases"/>
    <property type="match status" value="1"/>
</dbReference>
<accession>A0A1F4UPI6</accession>
<dbReference type="NCBIfam" id="TIGR01036">
    <property type="entry name" value="pyrD_sub2"/>
    <property type="match status" value="1"/>
</dbReference>
<dbReference type="InterPro" id="IPR005720">
    <property type="entry name" value="Dihydroorotate_DH_cat"/>
</dbReference>
<keyword evidence="10" id="KW-0665">Pyrimidine biosynthesis</keyword>
<sequence>MLKTKIISYTYRFVIKPILFKIDAEVVHDFMSKIGEFLGSYKFTRNLTSLLFEYKNQKLERTIDGIKFSNPVGLSAGFDYNGHLAGIMKSVGFGFNTVGTVTAKEYEGNTKPRLARLPKSKSLLVNKGFKSEGIDKILKRLDAMDLNGITLGLSVGSSNIPEINTIQKAINDYIYTFNKVKNKKYLKYLELNISCPNTEMKESFVNTQNLESLLIAIDKLKITKPIYIKMANELSTIEMEKLVELSIKHKCIRGFIFSNLVKNRTNKAFDKKEIKKVKNLKGNFSGKPTFDNSNELISYISKKFGHKTTIIGCGGIFNAKDAKEKLNRGAKLVQMITGMIYEGPQVIGEINRELAKHAT</sequence>
<comment type="catalytic activity">
    <reaction evidence="13">
        <text>(S)-dihydroorotate + a quinone = orotate + a quinol</text>
        <dbReference type="Rhea" id="RHEA:30187"/>
        <dbReference type="ChEBI" id="CHEBI:24646"/>
        <dbReference type="ChEBI" id="CHEBI:30839"/>
        <dbReference type="ChEBI" id="CHEBI:30864"/>
        <dbReference type="ChEBI" id="CHEBI:132124"/>
        <dbReference type="EC" id="1.3.5.2"/>
    </reaction>
</comment>
<keyword evidence="8" id="KW-0285">Flavoprotein</keyword>
<dbReference type="InterPro" id="IPR005719">
    <property type="entry name" value="Dihydroorotate_DH_2"/>
</dbReference>
<evidence type="ECO:0000256" key="8">
    <source>
        <dbReference type="ARBA" id="ARBA00022630"/>
    </source>
</evidence>
<keyword evidence="11" id="KW-0560">Oxidoreductase</keyword>
<comment type="caution">
    <text evidence="16">The sequence shown here is derived from an EMBL/GenBank/DDBJ whole genome shotgun (WGS) entry which is preliminary data.</text>
</comment>
<dbReference type="PANTHER" id="PTHR48109">
    <property type="entry name" value="DIHYDROOROTATE DEHYDROGENASE (QUINONE), MITOCHONDRIAL-RELATED"/>
    <property type="match status" value="1"/>
</dbReference>
<comment type="subcellular location">
    <subcellularLocation>
        <location evidence="3">Membrane</location>
    </subcellularLocation>
</comment>
<evidence type="ECO:0000256" key="10">
    <source>
        <dbReference type="ARBA" id="ARBA00022975"/>
    </source>
</evidence>
<evidence type="ECO:0000259" key="15">
    <source>
        <dbReference type="Pfam" id="PF01180"/>
    </source>
</evidence>
<keyword evidence="9" id="KW-0288">FMN</keyword>
<organism evidence="16 17">
    <name type="scientific">candidate division WWE3 bacterium RIFCSPHIGHO2_01_FULL_35_17</name>
    <dbReference type="NCBI Taxonomy" id="1802614"/>
    <lineage>
        <taxon>Bacteria</taxon>
        <taxon>Katanobacteria</taxon>
    </lineage>
</organism>
<dbReference type="PANTHER" id="PTHR48109:SF4">
    <property type="entry name" value="DIHYDROOROTATE DEHYDROGENASE (QUINONE), MITOCHONDRIAL"/>
    <property type="match status" value="1"/>
</dbReference>
<evidence type="ECO:0000256" key="1">
    <source>
        <dbReference type="ARBA" id="ARBA00001917"/>
    </source>
</evidence>
<name>A0A1F4UPI6_UNCKA</name>
<dbReference type="Gene3D" id="3.20.20.70">
    <property type="entry name" value="Aldolase class I"/>
    <property type="match status" value="1"/>
</dbReference>
<dbReference type="InterPro" id="IPR001295">
    <property type="entry name" value="Dihydroorotate_DH_CS"/>
</dbReference>
<comment type="pathway">
    <text evidence="4">Pyrimidine metabolism; UMP biosynthesis via de novo pathway; orotate from (S)-dihydroorotate (quinone route): step 1/1.</text>
</comment>
<comment type="cofactor">
    <cofactor evidence="1">
        <name>FMN</name>
        <dbReference type="ChEBI" id="CHEBI:58210"/>
    </cofactor>
</comment>
<dbReference type="GO" id="GO:0044205">
    <property type="term" value="P:'de novo' UMP biosynthetic process"/>
    <property type="evidence" value="ECO:0007669"/>
    <property type="project" value="UniProtKB-UniPathway"/>
</dbReference>
<dbReference type="PROSITE" id="PS00912">
    <property type="entry name" value="DHODEHASE_2"/>
    <property type="match status" value="1"/>
</dbReference>
<evidence type="ECO:0000256" key="5">
    <source>
        <dbReference type="ARBA" id="ARBA00005359"/>
    </source>
</evidence>
<evidence type="ECO:0000313" key="16">
    <source>
        <dbReference type="EMBL" id="OGC46868.1"/>
    </source>
</evidence>
<evidence type="ECO:0000256" key="12">
    <source>
        <dbReference type="ARBA" id="ARBA00023136"/>
    </source>
</evidence>
<protein>
    <recommendedName>
        <fullName evidence="7 14">Dihydroorotate dehydrogenase (quinone)</fullName>
        <ecNumber evidence="6 14">1.3.5.2</ecNumber>
    </recommendedName>
</protein>
<keyword evidence="12" id="KW-0472">Membrane</keyword>
<evidence type="ECO:0000256" key="4">
    <source>
        <dbReference type="ARBA" id="ARBA00005161"/>
    </source>
</evidence>
<dbReference type="UniPathway" id="UPA00070">
    <property type="reaction ID" value="UER00946"/>
</dbReference>
<dbReference type="GO" id="GO:0006207">
    <property type="term" value="P:'de novo' pyrimidine nucleobase biosynthetic process"/>
    <property type="evidence" value="ECO:0007669"/>
    <property type="project" value="UniProtKB-UniRule"/>
</dbReference>
<proteinExistence type="inferred from homology"/>
<evidence type="ECO:0000313" key="17">
    <source>
        <dbReference type="Proteomes" id="UP000176444"/>
    </source>
</evidence>
<dbReference type="GO" id="GO:0005737">
    <property type="term" value="C:cytoplasm"/>
    <property type="evidence" value="ECO:0007669"/>
    <property type="project" value="InterPro"/>
</dbReference>
<feature type="domain" description="Dihydroorotate dehydrogenase catalytic" evidence="15">
    <location>
        <begin position="59"/>
        <end position="356"/>
    </location>
</feature>
<dbReference type="Pfam" id="PF01180">
    <property type="entry name" value="DHO_dh"/>
    <property type="match status" value="1"/>
</dbReference>
<evidence type="ECO:0000256" key="14">
    <source>
        <dbReference type="NCBIfam" id="TIGR01036"/>
    </source>
</evidence>
<evidence type="ECO:0000256" key="9">
    <source>
        <dbReference type="ARBA" id="ARBA00022643"/>
    </source>
</evidence>
<dbReference type="AlphaFoldDB" id="A0A1F4UPI6"/>
<evidence type="ECO:0000256" key="2">
    <source>
        <dbReference type="ARBA" id="ARBA00003125"/>
    </source>
</evidence>
<evidence type="ECO:0000256" key="6">
    <source>
        <dbReference type="ARBA" id="ARBA00012791"/>
    </source>
</evidence>
<gene>
    <name evidence="16" type="ORF">A2713_00030</name>
</gene>
<dbReference type="NCBIfam" id="NF003652">
    <property type="entry name" value="PRK05286.2-5"/>
    <property type="match status" value="1"/>
</dbReference>
<evidence type="ECO:0000256" key="7">
    <source>
        <dbReference type="ARBA" id="ARBA00018366"/>
    </source>
</evidence>
<dbReference type="GO" id="GO:0106430">
    <property type="term" value="F:dihydroorotate dehydrogenase (quinone) activity"/>
    <property type="evidence" value="ECO:0007669"/>
    <property type="project" value="UniProtKB-EC"/>
</dbReference>
<dbReference type="InterPro" id="IPR013785">
    <property type="entry name" value="Aldolase_TIM"/>
</dbReference>
<evidence type="ECO:0000256" key="11">
    <source>
        <dbReference type="ARBA" id="ARBA00023002"/>
    </source>
</evidence>
<dbReference type="EMBL" id="MEUX01000028">
    <property type="protein sequence ID" value="OGC46868.1"/>
    <property type="molecule type" value="Genomic_DNA"/>
</dbReference>
<comment type="similarity">
    <text evidence="5">Belongs to the dihydroorotate dehydrogenase family. Type 2 subfamily.</text>
</comment>
<dbReference type="InterPro" id="IPR050074">
    <property type="entry name" value="DHO_dehydrogenase"/>
</dbReference>
<evidence type="ECO:0000256" key="13">
    <source>
        <dbReference type="ARBA" id="ARBA00048639"/>
    </source>
</evidence>
<dbReference type="Proteomes" id="UP000176444">
    <property type="component" value="Unassembled WGS sequence"/>
</dbReference>
<dbReference type="CDD" id="cd04738">
    <property type="entry name" value="DHOD_2_like"/>
    <property type="match status" value="1"/>
</dbReference>
<evidence type="ECO:0000256" key="3">
    <source>
        <dbReference type="ARBA" id="ARBA00004370"/>
    </source>
</evidence>
<dbReference type="EC" id="1.3.5.2" evidence="6 14"/>
<dbReference type="GO" id="GO:0005886">
    <property type="term" value="C:plasma membrane"/>
    <property type="evidence" value="ECO:0007669"/>
    <property type="project" value="TreeGrafter"/>
</dbReference>
<comment type="function">
    <text evidence="2">Catalyzes the conversion of dihydroorotate to orotate with quinone as electron acceptor.</text>
</comment>
<reference evidence="16 17" key="1">
    <citation type="journal article" date="2016" name="Nat. Commun.">
        <title>Thousands of microbial genomes shed light on interconnected biogeochemical processes in an aquifer system.</title>
        <authorList>
            <person name="Anantharaman K."/>
            <person name="Brown C.T."/>
            <person name="Hug L.A."/>
            <person name="Sharon I."/>
            <person name="Castelle C.J."/>
            <person name="Probst A.J."/>
            <person name="Thomas B.C."/>
            <person name="Singh A."/>
            <person name="Wilkins M.J."/>
            <person name="Karaoz U."/>
            <person name="Brodie E.L."/>
            <person name="Williams K.H."/>
            <person name="Hubbard S.S."/>
            <person name="Banfield J.F."/>
        </authorList>
    </citation>
    <scope>NUCLEOTIDE SEQUENCE [LARGE SCALE GENOMIC DNA]</scope>
</reference>